<reference evidence="2" key="1">
    <citation type="journal article" date="2023" name="Hortic. Res.">
        <title>A chromosome-level phased genome enabling allele-level studies in sweet orange: a case study on citrus Huanglongbing tolerance.</title>
        <authorList>
            <person name="Wu B."/>
            <person name="Yu Q."/>
            <person name="Deng Z."/>
            <person name="Duan Y."/>
            <person name="Luo F."/>
            <person name="Gmitter F. Jr."/>
        </authorList>
    </citation>
    <scope>NUCLEOTIDE SEQUENCE [LARGE SCALE GENOMIC DNA]</scope>
    <source>
        <strain evidence="2">cv. Valencia</strain>
    </source>
</reference>
<dbReference type="EMBL" id="CM039172">
    <property type="protein sequence ID" value="KAH9775038.1"/>
    <property type="molecule type" value="Genomic_DNA"/>
</dbReference>
<keyword evidence="2" id="KW-1185">Reference proteome</keyword>
<sequence length="305" mass="34729">MASTSSFCDLQKASNHDELFMQQSLIFSDTLKDLKNLRKQLCSAADFFEVSYMQQNQKQIVVETLKDYAIKALINTVDHLGSVAFKVNNLLDEKIGEVSETELQFTCLEQRVKSYQDFINQAGLCQQSSIILTPKHHKHEETTDDFGQPTSRYHSSSLSAEEECCSQFRSVAQATTMESPSLYVREMLSTLQSPQQFSRQGNLSFTRNSNNRKPENERRAASPLHFSLTRLGSLLKRSPSPSNSSANRRYPSEPRRLVSLSTNAEKDMSKEFEQYSSKSKRLFKALLSMRNPRKDSAAYKFLDGN</sequence>
<accession>A0ACB8LNG6</accession>
<dbReference type="Proteomes" id="UP000829398">
    <property type="component" value="Chromosome 3"/>
</dbReference>
<organism evidence="1 2">
    <name type="scientific">Citrus sinensis</name>
    <name type="common">Sweet orange</name>
    <name type="synonym">Citrus aurantium var. sinensis</name>
    <dbReference type="NCBI Taxonomy" id="2711"/>
    <lineage>
        <taxon>Eukaryota</taxon>
        <taxon>Viridiplantae</taxon>
        <taxon>Streptophyta</taxon>
        <taxon>Embryophyta</taxon>
        <taxon>Tracheophyta</taxon>
        <taxon>Spermatophyta</taxon>
        <taxon>Magnoliopsida</taxon>
        <taxon>eudicotyledons</taxon>
        <taxon>Gunneridae</taxon>
        <taxon>Pentapetalae</taxon>
        <taxon>rosids</taxon>
        <taxon>malvids</taxon>
        <taxon>Sapindales</taxon>
        <taxon>Rutaceae</taxon>
        <taxon>Aurantioideae</taxon>
        <taxon>Citrus</taxon>
    </lineage>
</organism>
<proteinExistence type="predicted"/>
<gene>
    <name evidence="1" type="ORF">KPL71_006278</name>
</gene>
<evidence type="ECO:0000313" key="1">
    <source>
        <dbReference type="EMBL" id="KAH9775038.1"/>
    </source>
</evidence>
<protein>
    <submittedName>
        <fullName evidence="1">Protein ABIL3</fullName>
    </submittedName>
</protein>
<name>A0ACB8LNG6_CITSI</name>
<evidence type="ECO:0000313" key="2">
    <source>
        <dbReference type="Proteomes" id="UP000829398"/>
    </source>
</evidence>
<comment type="caution">
    <text evidence="1">The sequence shown here is derived from an EMBL/GenBank/DDBJ whole genome shotgun (WGS) entry which is preliminary data.</text>
</comment>